<dbReference type="PANTHER" id="PTHR34386">
    <property type="entry name" value="GLUTAREDOXIN"/>
    <property type="match status" value="1"/>
</dbReference>
<dbReference type="AlphaFoldDB" id="A0A1H1XH04"/>
<dbReference type="Pfam" id="PF00462">
    <property type="entry name" value="Glutaredoxin"/>
    <property type="match status" value="1"/>
</dbReference>
<gene>
    <name evidence="2" type="ORF">SAMN04488570_3481</name>
</gene>
<proteinExistence type="predicted"/>
<keyword evidence="3" id="KW-1185">Reference proteome</keyword>
<dbReference type="Gene3D" id="3.40.30.10">
    <property type="entry name" value="Glutaredoxin"/>
    <property type="match status" value="1"/>
</dbReference>
<name>A0A1H1XH04_9ACTN</name>
<dbReference type="CDD" id="cd02976">
    <property type="entry name" value="NrdH"/>
    <property type="match status" value="1"/>
</dbReference>
<evidence type="ECO:0000313" key="2">
    <source>
        <dbReference type="EMBL" id="SDT08402.1"/>
    </source>
</evidence>
<sequence>MSAHQDDRTGTRFTMYSTPWCGYCHRLRGQLDREGIGYEVVDIEQDPSAADLVMKVNNGNQTVPTLVYSDGSAQTNPSLRQVKDKLAALA</sequence>
<evidence type="ECO:0000259" key="1">
    <source>
        <dbReference type="Pfam" id="PF00462"/>
    </source>
</evidence>
<dbReference type="InterPro" id="IPR011915">
    <property type="entry name" value="GlrX_actino"/>
</dbReference>
<dbReference type="PANTHER" id="PTHR34386:SF1">
    <property type="entry name" value="GLUTAREDOXIN-LIKE PROTEIN NRDH"/>
    <property type="match status" value="1"/>
</dbReference>
<dbReference type="GO" id="GO:0009055">
    <property type="term" value="F:electron transfer activity"/>
    <property type="evidence" value="ECO:0007669"/>
    <property type="project" value="TreeGrafter"/>
</dbReference>
<dbReference type="STRING" id="642780.SAMN04488570_3481"/>
<dbReference type="PROSITE" id="PS51354">
    <property type="entry name" value="GLUTAREDOXIN_2"/>
    <property type="match status" value="1"/>
</dbReference>
<accession>A0A1H1XH04</accession>
<feature type="domain" description="Glutaredoxin" evidence="1">
    <location>
        <begin position="14"/>
        <end position="68"/>
    </location>
</feature>
<reference evidence="3" key="1">
    <citation type="submission" date="2016-10" db="EMBL/GenBank/DDBJ databases">
        <authorList>
            <person name="Varghese N."/>
            <person name="Submissions S."/>
        </authorList>
    </citation>
    <scope>NUCLEOTIDE SEQUENCE [LARGE SCALE GENOMIC DNA]</scope>
    <source>
        <strain evidence="3">DSM 22127</strain>
    </source>
</reference>
<dbReference type="GO" id="GO:0045454">
    <property type="term" value="P:cell redox homeostasis"/>
    <property type="evidence" value="ECO:0007669"/>
    <property type="project" value="TreeGrafter"/>
</dbReference>
<dbReference type="SUPFAM" id="SSF52833">
    <property type="entry name" value="Thioredoxin-like"/>
    <property type="match status" value="1"/>
</dbReference>
<protein>
    <submittedName>
        <fullName evidence="2">Mycoredoxin</fullName>
    </submittedName>
</protein>
<organism evidence="2 3">
    <name type="scientific">Nocardioides scoriae</name>
    <dbReference type="NCBI Taxonomy" id="642780"/>
    <lineage>
        <taxon>Bacteria</taxon>
        <taxon>Bacillati</taxon>
        <taxon>Actinomycetota</taxon>
        <taxon>Actinomycetes</taxon>
        <taxon>Propionibacteriales</taxon>
        <taxon>Nocardioidaceae</taxon>
        <taxon>Nocardioides</taxon>
    </lineage>
</organism>
<dbReference type="NCBIfam" id="TIGR02200">
    <property type="entry name" value="GlrX_actino"/>
    <property type="match status" value="1"/>
</dbReference>
<dbReference type="EMBL" id="LT629757">
    <property type="protein sequence ID" value="SDT08402.1"/>
    <property type="molecule type" value="Genomic_DNA"/>
</dbReference>
<dbReference type="InterPro" id="IPR002109">
    <property type="entry name" value="Glutaredoxin"/>
</dbReference>
<dbReference type="InterPro" id="IPR036249">
    <property type="entry name" value="Thioredoxin-like_sf"/>
</dbReference>
<evidence type="ECO:0000313" key="3">
    <source>
        <dbReference type="Proteomes" id="UP000198859"/>
    </source>
</evidence>
<dbReference type="InterPro" id="IPR051548">
    <property type="entry name" value="Grx-like_ET"/>
</dbReference>
<dbReference type="Proteomes" id="UP000198859">
    <property type="component" value="Chromosome I"/>
</dbReference>